<dbReference type="KEGG" id="ddd:Dda3937_03814"/>
<name>E0SF41_DICD3</name>
<organism evidence="2 3">
    <name type="scientific">Dickeya dadantii (strain 3937)</name>
    <name type="common">Erwinia chrysanthemi (strain 3937)</name>
    <dbReference type="NCBI Taxonomy" id="198628"/>
    <lineage>
        <taxon>Bacteria</taxon>
        <taxon>Pseudomonadati</taxon>
        <taxon>Pseudomonadota</taxon>
        <taxon>Gammaproteobacteria</taxon>
        <taxon>Enterobacterales</taxon>
        <taxon>Pectobacteriaceae</taxon>
        <taxon>Dickeya</taxon>
    </lineage>
</organism>
<dbReference type="Proteomes" id="UP000006859">
    <property type="component" value="Chromosome"/>
</dbReference>
<evidence type="ECO:0000313" key="3">
    <source>
        <dbReference type="Proteomes" id="UP000006859"/>
    </source>
</evidence>
<feature type="region of interest" description="Disordered" evidence="1">
    <location>
        <begin position="1"/>
        <end position="32"/>
    </location>
</feature>
<feature type="region of interest" description="Disordered" evidence="1">
    <location>
        <begin position="116"/>
        <end position="140"/>
    </location>
</feature>
<feature type="compositionally biased region" description="Low complexity" evidence="1">
    <location>
        <begin position="9"/>
        <end position="19"/>
    </location>
</feature>
<reference evidence="2 3" key="1">
    <citation type="journal article" date="2011" name="J. Bacteriol.">
        <title>Genome sequence of the plant-pathogenic bacterium Dickeya dadantii 3937.</title>
        <authorList>
            <person name="Glasner J.D."/>
            <person name="Yang C.H."/>
            <person name="Reverchon S."/>
            <person name="Hugouvieux-Cotte-Pattat N."/>
            <person name="Condemine G."/>
            <person name="Bohin J.P."/>
            <person name="Van Gijsegem F."/>
            <person name="Yang S."/>
            <person name="Franza T."/>
            <person name="Expert D."/>
            <person name="Plunkett G. III"/>
            <person name="San Francisco M.J."/>
            <person name="Charkowski A.O."/>
            <person name="Py B."/>
            <person name="Bell K."/>
            <person name="Rauscher L."/>
            <person name="Rodriguez-Palenzuela P."/>
            <person name="Toussaint A."/>
            <person name="Holeva M.C."/>
            <person name="He S.Y."/>
            <person name="Douet V."/>
            <person name="Boccara M."/>
            <person name="Blanco C."/>
            <person name="Toth I."/>
            <person name="Anderson B.D."/>
            <person name="Biehl B.S."/>
            <person name="Mau B."/>
            <person name="Flynn S.M."/>
            <person name="Barras F."/>
            <person name="Lindeberg M."/>
            <person name="Birch P.R."/>
            <person name="Tsuyumu S."/>
            <person name="Shi X."/>
            <person name="Hibbing M."/>
            <person name="Yap M.N."/>
            <person name="Carpentier M."/>
            <person name="Dassa E."/>
            <person name="Umehara M."/>
            <person name="Kim J.F."/>
            <person name="Rusch M."/>
            <person name="Soni P."/>
            <person name="Mayhew G.F."/>
            <person name="Fouts D.E."/>
            <person name="Gill S.R."/>
            <person name="Blattner F.R."/>
            <person name="Keen N.T."/>
            <person name="Perna N.T."/>
        </authorList>
    </citation>
    <scope>NUCLEOTIDE SEQUENCE [LARGE SCALE GENOMIC DNA]</scope>
    <source>
        <strain evidence="2 3">3937</strain>
    </source>
</reference>
<dbReference type="AlphaFoldDB" id="E0SF41"/>
<dbReference type="eggNOG" id="ENOG5033RC0">
    <property type="taxonomic scope" value="Bacteria"/>
</dbReference>
<proteinExistence type="predicted"/>
<evidence type="ECO:0000256" key="1">
    <source>
        <dbReference type="SAM" id="MobiDB-lite"/>
    </source>
</evidence>
<evidence type="ECO:0000313" key="2">
    <source>
        <dbReference type="EMBL" id="ADM98783.1"/>
    </source>
</evidence>
<feature type="compositionally biased region" description="Polar residues" evidence="1">
    <location>
        <begin position="130"/>
        <end position="140"/>
    </location>
</feature>
<dbReference type="STRING" id="198628.Dda3937_03814"/>
<sequence length="367" mass="37610">MDKTMPKQSTTPNDGATTTGAGGRSGNARDNSIFSPLGDNVYLNKISSVLQDFLSKAGQIAHGATAFNAAGSPKKSATGGKKGGRQSAAAQLGTLGNLARRFDALTAILAPASSALKTAHDRSPADNAALSRNGQSPDAGATQSFIAQASDGVNSIYLSATAAMQAQQRIAGLVPSAQWASGITAPSLPGNVASLLQAQQRFNLPTNLLPNVGSDVASQMGAEGLNSLAGTAQESFVGVEETSLMLSALSNADLDDGGDGATGGIDALQAISGPAMQLLGQSALTGQNSAENPSNPLSDMMNGHYNALAPTSQQSYVDQRVVNNITINVPENSNLDVIKQYIDEALRKYTPNSSTYSYNSMTSNLIS</sequence>
<gene>
    <name evidence="2" type="ordered locus">Dda3937_03814</name>
</gene>
<dbReference type="EMBL" id="CP002038">
    <property type="protein sequence ID" value="ADM98783.1"/>
    <property type="molecule type" value="Genomic_DNA"/>
</dbReference>
<accession>E0SF41</accession>
<protein>
    <submittedName>
        <fullName evidence="2">Uncharacterized protein</fullName>
    </submittedName>
</protein>
<dbReference type="HOGENOM" id="CLU_773235_0_0_6"/>
<keyword evidence="3" id="KW-1185">Reference proteome</keyword>